<reference evidence="1" key="2">
    <citation type="submission" date="2022-01" db="EMBL/GenBank/DDBJ databases">
        <authorList>
            <person name="Yamashiro T."/>
            <person name="Shiraishi A."/>
            <person name="Satake H."/>
            <person name="Nakayama K."/>
        </authorList>
    </citation>
    <scope>NUCLEOTIDE SEQUENCE</scope>
</reference>
<name>A0ABQ4XVU5_9ASTR</name>
<dbReference type="Proteomes" id="UP001151760">
    <property type="component" value="Unassembled WGS sequence"/>
</dbReference>
<organism evidence="1 2">
    <name type="scientific">Tanacetum coccineum</name>
    <dbReference type="NCBI Taxonomy" id="301880"/>
    <lineage>
        <taxon>Eukaryota</taxon>
        <taxon>Viridiplantae</taxon>
        <taxon>Streptophyta</taxon>
        <taxon>Embryophyta</taxon>
        <taxon>Tracheophyta</taxon>
        <taxon>Spermatophyta</taxon>
        <taxon>Magnoliopsida</taxon>
        <taxon>eudicotyledons</taxon>
        <taxon>Gunneridae</taxon>
        <taxon>Pentapetalae</taxon>
        <taxon>asterids</taxon>
        <taxon>campanulids</taxon>
        <taxon>Asterales</taxon>
        <taxon>Asteraceae</taxon>
        <taxon>Asteroideae</taxon>
        <taxon>Anthemideae</taxon>
        <taxon>Anthemidinae</taxon>
        <taxon>Tanacetum</taxon>
    </lineage>
</organism>
<protein>
    <submittedName>
        <fullName evidence="1">Uncharacterized protein</fullName>
    </submittedName>
</protein>
<accession>A0ABQ4XVU5</accession>
<proteinExistence type="predicted"/>
<keyword evidence="2" id="KW-1185">Reference proteome</keyword>
<evidence type="ECO:0000313" key="2">
    <source>
        <dbReference type="Proteomes" id="UP001151760"/>
    </source>
</evidence>
<dbReference type="EMBL" id="BQNB010009832">
    <property type="protein sequence ID" value="GJS69008.1"/>
    <property type="molecule type" value="Genomic_DNA"/>
</dbReference>
<gene>
    <name evidence="1" type="ORF">Tco_0701849</name>
</gene>
<evidence type="ECO:0000313" key="1">
    <source>
        <dbReference type="EMBL" id="GJS69008.1"/>
    </source>
</evidence>
<comment type="caution">
    <text evidence="1">The sequence shown here is derived from an EMBL/GenBank/DDBJ whole genome shotgun (WGS) entry which is preliminary data.</text>
</comment>
<reference evidence="1" key="1">
    <citation type="journal article" date="2022" name="Int. J. Mol. Sci.">
        <title>Draft Genome of Tanacetum Coccineum: Genomic Comparison of Closely Related Tanacetum-Family Plants.</title>
        <authorList>
            <person name="Yamashiro T."/>
            <person name="Shiraishi A."/>
            <person name="Nakayama K."/>
            <person name="Satake H."/>
        </authorList>
    </citation>
    <scope>NUCLEOTIDE SEQUENCE</scope>
</reference>
<sequence>MSGEQPTQAPSSEITHNHLGPIQVEDLTQTEEGQQTLENEVYRTVSTVPLCKLVDAIKRAVSLNTSSISLSLSALTVETTLDVVEDASTQVDDSGVEFSPEGDDYFPTIGDEIEKKMFPLAPGPYYMPCPYADGESGVPPKYTIEEWDQPHVPYANLLNKEIFKDPNGLYIYSRPYHDSDDVRHLGHLPCPTPLPESPTQELVNTSHQTPLTSGEASQRCLHLLTECDLDNAMEMRSKILGTSSPQGVLEVVGEDIEAIENVIEDKPHFFTKAKVVVEMVGEEVPWPEEAVVDWPSVQLIRTTVKDEEDWWFLEVDLQGSQRSGEEVNRGGVDLGVVNSLLGEIPRDVTGESGGETFGVDG</sequence>